<gene>
    <name evidence="2" type="ORF">NPIL_197071</name>
</gene>
<accession>A0A8X6PMH1</accession>
<evidence type="ECO:0000313" key="3">
    <source>
        <dbReference type="Proteomes" id="UP000887013"/>
    </source>
</evidence>
<proteinExistence type="predicted"/>
<feature type="region of interest" description="Disordered" evidence="1">
    <location>
        <begin position="66"/>
        <end position="85"/>
    </location>
</feature>
<evidence type="ECO:0000256" key="1">
    <source>
        <dbReference type="SAM" id="MobiDB-lite"/>
    </source>
</evidence>
<feature type="region of interest" description="Disordered" evidence="1">
    <location>
        <begin position="105"/>
        <end position="134"/>
    </location>
</feature>
<keyword evidence="3" id="KW-1185">Reference proteome</keyword>
<dbReference type="AlphaFoldDB" id="A0A8X6PMH1"/>
<name>A0A8X6PMH1_NEPPI</name>
<protein>
    <submittedName>
        <fullName evidence="2">Uncharacterized protein</fullName>
    </submittedName>
</protein>
<reference evidence="2" key="1">
    <citation type="submission" date="2020-08" db="EMBL/GenBank/DDBJ databases">
        <title>Multicomponent nature underlies the extraordinary mechanical properties of spider dragline silk.</title>
        <authorList>
            <person name="Kono N."/>
            <person name="Nakamura H."/>
            <person name="Mori M."/>
            <person name="Yoshida Y."/>
            <person name="Ohtoshi R."/>
            <person name="Malay A.D."/>
            <person name="Moran D.A.P."/>
            <person name="Tomita M."/>
            <person name="Numata K."/>
            <person name="Arakawa K."/>
        </authorList>
    </citation>
    <scope>NUCLEOTIDE SEQUENCE</scope>
</reference>
<dbReference type="EMBL" id="BMAW01117270">
    <property type="protein sequence ID" value="GFT74303.1"/>
    <property type="molecule type" value="Genomic_DNA"/>
</dbReference>
<feature type="compositionally biased region" description="Polar residues" evidence="1">
    <location>
        <begin position="69"/>
        <end position="79"/>
    </location>
</feature>
<sequence length="134" mass="15191">MESINRLAEKRYICPSLLIQSKSGRYTHYSLPKYFHLFSGDNDQRLLRSAPLIVGFRAELLPLRPRGNRVTQTSPNGLPSPSRPLCSRDTLRSWTALSLFPGPDKLEADARKQPPPLVCWAFGPDRENQSLSTR</sequence>
<evidence type="ECO:0000313" key="2">
    <source>
        <dbReference type="EMBL" id="GFT74303.1"/>
    </source>
</evidence>
<organism evidence="2 3">
    <name type="scientific">Nephila pilipes</name>
    <name type="common">Giant wood spider</name>
    <name type="synonym">Nephila maculata</name>
    <dbReference type="NCBI Taxonomy" id="299642"/>
    <lineage>
        <taxon>Eukaryota</taxon>
        <taxon>Metazoa</taxon>
        <taxon>Ecdysozoa</taxon>
        <taxon>Arthropoda</taxon>
        <taxon>Chelicerata</taxon>
        <taxon>Arachnida</taxon>
        <taxon>Araneae</taxon>
        <taxon>Araneomorphae</taxon>
        <taxon>Entelegynae</taxon>
        <taxon>Araneoidea</taxon>
        <taxon>Nephilidae</taxon>
        <taxon>Nephila</taxon>
    </lineage>
</organism>
<comment type="caution">
    <text evidence="2">The sequence shown here is derived from an EMBL/GenBank/DDBJ whole genome shotgun (WGS) entry which is preliminary data.</text>
</comment>
<dbReference type="Proteomes" id="UP000887013">
    <property type="component" value="Unassembled WGS sequence"/>
</dbReference>